<organism evidence="3 4">
    <name type="scientific">Phytophthora rubi</name>
    <dbReference type="NCBI Taxonomy" id="129364"/>
    <lineage>
        <taxon>Eukaryota</taxon>
        <taxon>Sar</taxon>
        <taxon>Stramenopiles</taxon>
        <taxon>Oomycota</taxon>
        <taxon>Peronosporomycetes</taxon>
        <taxon>Peronosporales</taxon>
        <taxon>Peronosporaceae</taxon>
        <taxon>Phytophthora</taxon>
    </lineage>
</organism>
<feature type="compositionally biased region" description="Basic residues" evidence="2">
    <location>
        <begin position="464"/>
        <end position="475"/>
    </location>
</feature>
<evidence type="ECO:0000313" key="4">
    <source>
        <dbReference type="Proteomes" id="UP000434957"/>
    </source>
</evidence>
<reference evidence="3 4" key="1">
    <citation type="submission" date="2018-08" db="EMBL/GenBank/DDBJ databases">
        <title>Genomic investigation of the strawberry pathogen Phytophthora fragariae indicates pathogenicity is determined by transcriptional variation in three key races.</title>
        <authorList>
            <person name="Adams T.M."/>
            <person name="Armitage A.D."/>
            <person name="Sobczyk M.K."/>
            <person name="Bates H.J."/>
            <person name="Dunwell J.M."/>
            <person name="Nellist C.F."/>
            <person name="Harrison R.J."/>
        </authorList>
    </citation>
    <scope>NUCLEOTIDE SEQUENCE [LARGE SCALE GENOMIC DNA]</scope>
    <source>
        <strain evidence="3 4">SCRP333</strain>
    </source>
</reference>
<feature type="compositionally biased region" description="Basic and acidic residues" evidence="2">
    <location>
        <begin position="8"/>
        <end position="22"/>
    </location>
</feature>
<keyword evidence="4" id="KW-1185">Reference proteome</keyword>
<gene>
    <name evidence="3" type="ORF">PR003_g21337</name>
</gene>
<feature type="compositionally biased region" description="Low complexity" evidence="2">
    <location>
        <begin position="194"/>
        <end position="215"/>
    </location>
</feature>
<dbReference type="PANTHER" id="PTHR37069:SF2">
    <property type="entry name" value="PIGGYBAC TRANSPOSABLE ELEMENT-DERIVED PROTEIN DOMAIN-CONTAINING PROTEIN"/>
    <property type="match status" value="1"/>
</dbReference>
<evidence type="ECO:0000313" key="3">
    <source>
        <dbReference type="EMBL" id="KAE9306036.1"/>
    </source>
</evidence>
<feature type="region of interest" description="Disordered" evidence="2">
    <location>
        <begin position="86"/>
        <end position="329"/>
    </location>
</feature>
<proteinExistence type="predicted"/>
<feature type="region of interest" description="Disordered" evidence="2">
    <location>
        <begin position="446"/>
        <end position="550"/>
    </location>
</feature>
<evidence type="ECO:0000256" key="2">
    <source>
        <dbReference type="SAM" id="MobiDB-lite"/>
    </source>
</evidence>
<dbReference type="AlphaFoldDB" id="A0A6A4DCN1"/>
<feature type="region of interest" description="Disordered" evidence="2">
    <location>
        <begin position="1"/>
        <end position="23"/>
    </location>
</feature>
<comment type="caution">
    <text evidence="3">The sequence shown here is derived from an EMBL/GenBank/DDBJ whole genome shotgun (WGS) entry which is preliminary data.</text>
</comment>
<dbReference type="EMBL" id="QXFT01001992">
    <property type="protein sequence ID" value="KAE9306036.1"/>
    <property type="molecule type" value="Genomic_DNA"/>
</dbReference>
<feature type="compositionally biased region" description="Low complexity" evidence="2">
    <location>
        <begin position="226"/>
        <end position="246"/>
    </location>
</feature>
<dbReference type="PANTHER" id="PTHR37069">
    <property type="entry name" value="DDE_TNP_1_7 DOMAIN-CONTAINING PROTEIN"/>
    <property type="match status" value="1"/>
</dbReference>
<keyword evidence="1" id="KW-0175">Coiled coil</keyword>
<evidence type="ECO:0000256" key="1">
    <source>
        <dbReference type="SAM" id="Coils"/>
    </source>
</evidence>
<feature type="compositionally biased region" description="Basic and acidic residues" evidence="2">
    <location>
        <begin position="247"/>
        <end position="261"/>
    </location>
</feature>
<feature type="compositionally biased region" description="Polar residues" evidence="2">
    <location>
        <begin position="482"/>
        <end position="492"/>
    </location>
</feature>
<accession>A0A6A4DCN1</accession>
<feature type="compositionally biased region" description="Low complexity" evidence="2">
    <location>
        <begin position="146"/>
        <end position="160"/>
    </location>
</feature>
<feature type="coiled-coil region" evidence="1">
    <location>
        <begin position="563"/>
        <end position="600"/>
    </location>
</feature>
<dbReference type="Proteomes" id="UP000434957">
    <property type="component" value="Unassembled WGS sequence"/>
</dbReference>
<protein>
    <submittedName>
        <fullName evidence="3">Uncharacterized protein</fullName>
    </submittedName>
</protein>
<feature type="compositionally biased region" description="Low complexity" evidence="2">
    <location>
        <begin position="106"/>
        <end position="116"/>
    </location>
</feature>
<feature type="compositionally biased region" description="Low complexity" evidence="2">
    <location>
        <begin position="317"/>
        <end position="329"/>
    </location>
</feature>
<sequence>MVGTRGTTPHEENPAAPDEERGTINFKAVWSGFKAAGSTSKPPPRGIGTLWKYILPGRDANGAEGVDYLLGEQAVVNNAVQQRASAAPPVGAAAEDSPALPTKDTGAAAGASAASATEDPPASDDLFPAASTSDHEPEEGTPSPRPTRQTTSPKQTKSTKATNQPKLTKATKQPKPYKVSSAKPLKPTKKPTRKASASKPRTSSARSSPAVSPRPLCHRRLGQVFPRPSQSSPPKRSSTDGSSVDRSPPRSDSHKESDEAAHPVAASRKGTDAQSAEAPTEAQQNVRADDINTDPIGNNNYDVLDSGDESEEEDLSELNVSDSESSASDCIDEDDEELFAKEERHFADKFLESLGGQEKVLAGELIGPALKDLSTTGWDDPETPDVAAYLETPYDWLAQRRLRFRMAKMIGDNTWPNRFFDRHKLMPGVILDEVLQKIQKSWQSQPIEPKSVLGPVSADQVRGHAQKWPRGRRSPPRGEPQAPTSYDYSGSPATLPDTGTDRYTRGASVASRHGSRGRPHYQAEAAEPAAGVVSDQDAQRRSTGSRPDLESLLSGVESCQRLLDGQRTEMVALRARVQDAEARLEKLQDVREDLDCLRDRVWDLPRQLGGDVDRLRGRCSQGEENDERTRQGLERHVAWIRDLYDRVGHLEAWEARRVAARAPDPAPTPAPAPAQLPSEELVRMMANAFRQYSATQSAPQYQQPPPGDRA</sequence>
<feature type="compositionally biased region" description="Acidic residues" evidence="2">
    <location>
        <begin position="305"/>
        <end position="316"/>
    </location>
</feature>
<name>A0A6A4DCN1_9STRA</name>